<evidence type="ECO:0000313" key="3">
    <source>
        <dbReference type="Proteomes" id="UP001595974"/>
    </source>
</evidence>
<sequence length="95" mass="10444">MGFAYVVGQVTVKDEGKWAEYQKKVPETFVQWNCEPVLRGRQFAALAGQCPHAGVVVLRFPSVDALKGWFDSPAYQALVPLRDAAADVVLTAYEA</sequence>
<dbReference type="Proteomes" id="UP001595974">
    <property type="component" value="Unassembled WGS sequence"/>
</dbReference>
<evidence type="ECO:0000313" key="2">
    <source>
        <dbReference type="EMBL" id="MFC5770626.1"/>
    </source>
</evidence>
<dbReference type="RefSeq" id="WP_096451355.1">
    <property type="nucleotide sequence ID" value="NZ_JBHSOG010000052.1"/>
</dbReference>
<dbReference type="PANTHER" id="PTHR41521">
    <property type="match status" value="1"/>
</dbReference>
<reference evidence="3" key="1">
    <citation type="journal article" date="2019" name="Int. J. Syst. Evol. Microbiol.">
        <title>The Global Catalogue of Microorganisms (GCM) 10K type strain sequencing project: providing services to taxonomists for standard genome sequencing and annotation.</title>
        <authorList>
            <consortium name="The Broad Institute Genomics Platform"/>
            <consortium name="The Broad Institute Genome Sequencing Center for Infectious Disease"/>
            <person name="Wu L."/>
            <person name="Ma J."/>
        </authorList>
    </citation>
    <scope>NUCLEOTIDE SEQUENCE [LARGE SCALE GENOMIC DNA]</scope>
    <source>
        <strain evidence="3">SHR3</strain>
    </source>
</reference>
<evidence type="ECO:0000259" key="1">
    <source>
        <dbReference type="Pfam" id="PF07045"/>
    </source>
</evidence>
<organism evidence="2 3">
    <name type="scientific">Thauera sinica</name>
    <dbReference type="NCBI Taxonomy" id="2665146"/>
    <lineage>
        <taxon>Bacteria</taxon>
        <taxon>Pseudomonadati</taxon>
        <taxon>Pseudomonadota</taxon>
        <taxon>Betaproteobacteria</taxon>
        <taxon>Rhodocyclales</taxon>
        <taxon>Zoogloeaceae</taxon>
        <taxon>Thauera</taxon>
    </lineage>
</organism>
<accession>A0ABW1AUE9</accession>
<proteinExistence type="predicted"/>
<name>A0ABW1AUE9_9RHOO</name>
<dbReference type="EMBL" id="JBHSOG010000052">
    <property type="protein sequence ID" value="MFC5770626.1"/>
    <property type="molecule type" value="Genomic_DNA"/>
</dbReference>
<protein>
    <submittedName>
        <fullName evidence="2">DUF1330 domain-containing protein</fullName>
    </submittedName>
</protein>
<comment type="caution">
    <text evidence="2">The sequence shown here is derived from an EMBL/GenBank/DDBJ whole genome shotgun (WGS) entry which is preliminary data.</text>
</comment>
<dbReference type="InterPro" id="IPR011008">
    <property type="entry name" value="Dimeric_a/b-barrel"/>
</dbReference>
<dbReference type="SUPFAM" id="SSF54909">
    <property type="entry name" value="Dimeric alpha+beta barrel"/>
    <property type="match status" value="1"/>
</dbReference>
<feature type="domain" description="DUF1330" evidence="1">
    <location>
        <begin position="4"/>
        <end position="91"/>
    </location>
</feature>
<dbReference type="Gene3D" id="3.30.70.100">
    <property type="match status" value="1"/>
</dbReference>
<dbReference type="Pfam" id="PF07045">
    <property type="entry name" value="DUF1330"/>
    <property type="match status" value="1"/>
</dbReference>
<dbReference type="InterPro" id="IPR010753">
    <property type="entry name" value="DUF1330"/>
</dbReference>
<gene>
    <name evidence="2" type="ORF">ACFPTN_14695</name>
</gene>
<dbReference type="PANTHER" id="PTHR41521:SF4">
    <property type="entry name" value="BLR0684 PROTEIN"/>
    <property type="match status" value="1"/>
</dbReference>
<keyword evidence="3" id="KW-1185">Reference proteome</keyword>